<sequence>MSLNLDTLGLSATVTPQGISAPDYQTILDKLTGYFREIYGQDAYLEPDSKDGQLLALWALSIHDANNTAVAVYRSFSPATAQKDALSSNVKINGIAREKATRSTVDVLLIGQVGIEIANGSVRDDNNVVWDLPATVTLDVHGRALVTAVCTADGAIPAAPGTITTMNTPTRGWQSVTNPGSAAVGQPVETDSLLRARQQQSVALPSRTVLSGIMGAVATLDDVVRYRGYENDTEVPDANGLPPHSISLVVDGGDAAAIAATISLKKTPGAATYGTTTEIVADDYGITHAINFFRPTEVEVYVHIQLKALLGYTAATGDRIKQRVVDYINALGIGETVYLTRLYLPANLAGEEGGNTFDLLSLTMGTSAGSVSGANISIAFNAAAHSLLANIVIEVS</sequence>
<name>A0A9X9G072_9GAMM</name>
<dbReference type="InterPro" id="IPR006949">
    <property type="entry name" value="Barrel_Baseplate_J-like"/>
</dbReference>
<dbReference type="Proteomes" id="UP000321307">
    <property type="component" value="Unassembled WGS sequence"/>
</dbReference>
<accession>A0A9X9G072</accession>
<evidence type="ECO:0000313" key="2">
    <source>
        <dbReference type="EMBL" id="TXE22165.1"/>
    </source>
</evidence>
<protein>
    <recommendedName>
        <fullName evidence="1">Baseplate protein J-like barrel domain-containing protein</fullName>
    </recommendedName>
</protein>
<dbReference type="EMBL" id="VOUP01000056">
    <property type="protein sequence ID" value="TXE22165.1"/>
    <property type="molecule type" value="Genomic_DNA"/>
</dbReference>
<dbReference type="AlphaFoldDB" id="A0A9X9G072"/>
<proteinExistence type="predicted"/>
<evidence type="ECO:0000313" key="3">
    <source>
        <dbReference type="Proteomes" id="UP000321307"/>
    </source>
</evidence>
<dbReference type="Pfam" id="PF04865">
    <property type="entry name" value="Baseplate_J"/>
    <property type="match status" value="1"/>
</dbReference>
<comment type="caution">
    <text evidence="2">The sequence shown here is derived from an EMBL/GenBank/DDBJ whole genome shotgun (WGS) entry which is preliminary data.</text>
</comment>
<organism evidence="2 3">
    <name type="scientific">Serratia ureilytica</name>
    <dbReference type="NCBI Taxonomy" id="300181"/>
    <lineage>
        <taxon>Bacteria</taxon>
        <taxon>Pseudomonadati</taxon>
        <taxon>Pseudomonadota</taxon>
        <taxon>Gammaproteobacteria</taxon>
        <taxon>Enterobacterales</taxon>
        <taxon>Yersiniaceae</taxon>
        <taxon>Serratia</taxon>
    </lineage>
</organism>
<feature type="domain" description="Baseplate protein J-like barrel" evidence="1">
    <location>
        <begin position="109"/>
        <end position="183"/>
    </location>
</feature>
<evidence type="ECO:0000259" key="1">
    <source>
        <dbReference type="Pfam" id="PF04865"/>
    </source>
</evidence>
<reference evidence="2 3" key="1">
    <citation type="submission" date="2019-07" db="EMBL/GenBank/DDBJ databases">
        <title>Serratia strains were isolated from fresh produce.</title>
        <authorList>
            <person name="Cho G.-S."/>
            <person name="Stein M."/>
            <person name="Lee W."/>
            <person name="Suh S.H."/>
            <person name="Franz C.M.A.P."/>
        </authorList>
    </citation>
    <scope>NUCLEOTIDE SEQUENCE [LARGE SCALE GENOMIC DNA]</scope>
    <source>
        <strain evidence="2 3">S17</strain>
    </source>
</reference>
<gene>
    <name evidence="2" type="ORF">FOT63_25625</name>
</gene>
<dbReference type="RefSeq" id="WP_147839282.1">
    <property type="nucleotide sequence ID" value="NZ_VOUP01000056.1"/>
</dbReference>